<keyword evidence="7" id="KW-0539">Nucleus</keyword>
<dbReference type="AlphaFoldDB" id="A0A485L5Q5"/>
<proteinExistence type="predicted"/>
<dbReference type="GO" id="GO:0005694">
    <property type="term" value="C:chromosome"/>
    <property type="evidence" value="ECO:0007669"/>
    <property type="project" value="UniProtKB-SubCell"/>
</dbReference>
<keyword evidence="3" id="KW-0158">Chromosome</keyword>
<dbReference type="OrthoDB" id="109758at2759"/>
<keyword evidence="4" id="KW-0489">Methyltransferase</keyword>
<dbReference type="PANTHER" id="PTHR22884">
    <property type="entry name" value="SET DOMAIN PROTEINS"/>
    <property type="match status" value="1"/>
</dbReference>
<keyword evidence="5" id="KW-0808">Transferase</keyword>
<evidence type="ECO:0000256" key="4">
    <source>
        <dbReference type="ARBA" id="ARBA00022603"/>
    </source>
</evidence>
<dbReference type="InterPro" id="IPR006560">
    <property type="entry name" value="AWS_dom"/>
</dbReference>
<evidence type="ECO:0000259" key="8">
    <source>
        <dbReference type="PROSITE" id="PS50280"/>
    </source>
</evidence>
<dbReference type="InterPro" id="IPR046341">
    <property type="entry name" value="SET_dom_sf"/>
</dbReference>
<dbReference type="PROSITE" id="PS51215">
    <property type="entry name" value="AWS"/>
    <property type="match status" value="1"/>
</dbReference>
<gene>
    <name evidence="11" type="primary">Aste57867_15979</name>
    <name evidence="10" type="ORF">As57867_015923</name>
    <name evidence="11" type="ORF">ASTE57867_15979</name>
</gene>
<dbReference type="EMBL" id="VJMH01005779">
    <property type="protein sequence ID" value="KAF0693000.1"/>
    <property type="molecule type" value="Genomic_DNA"/>
</dbReference>
<accession>A0A485L5Q5</accession>
<feature type="domain" description="AWS" evidence="9">
    <location>
        <begin position="1"/>
        <end position="26"/>
    </location>
</feature>
<evidence type="ECO:0000256" key="2">
    <source>
        <dbReference type="ARBA" id="ARBA00004286"/>
    </source>
</evidence>
<dbReference type="InterPro" id="IPR001214">
    <property type="entry name" value="SET_dom"/>
</dbReference>
<sequence length="168" mass="18985">MVYSECSSGRCRSGKYCKNMTIQKKAYPKTTVVVDTLFGFGLRLDEDVSMERKIIEYVGERISKDEYEKRLAKGLKTKSPLYLAQLTNDAPLFVDVRYMGNESRFINHSCAPNCIFETWYDKKPRLMVVAKSALKKGTILSIFYIDPSWGIVCQCGTCDGSSIAPDSD</sequence>
<comment type="subcellular location">
    <subcellularLocation>
        <location evidence="2">Chromosome</location>
    </subcellularLocation>
    <subcellularLocation>
        <location evidence="1">Nucleus</location>
    </subcellularLocation>
</comment>
<evidence type="ECO:0000256" key="6">
    <source>
        <dbReference type="ARBA" id="ARBA00022691"/>
    </source>
</evidence>
<evidence type="ECO:0000313" key="11">
    <source>
        <dbReference type="EMBL" id="VFT92764.1"/>
    </source>
</evidence>
<reference evidence="10" key="2">
    <citation type="submission" date="2019-06" db="EMBL/GenBank/DDBJ databases">
        <title>Genomics analysis of Aphanomyces spp. identifies a new class of oomycete effector associated with host adaptation.</title>
        <authorList>
            <person name="Gaulin E."/>
        </authorList>
    </citation>
    <scope>NUCLEOTIDE SEQUENCE</scope>
    <source>
        <strain evidence="10">CBS 578.67</strain>
    </source>
</reference>
<evidence type="ECO:0000256" key="1">
    <source>
        <dbReference type="ARBA" id="ARBA00004123"/>
    </source>
</evidence>
<protein>
    <submittedName>
        <fullName evidence="11">Aste57867_15979 protein</fullName>
    </submittedName>
</protein>
<dbReference type="InterPro" id="IPR050777">
    <property type="entry name" value="SET2_Histone-Lys_MeTrsfase"/>
</dbReference>
<evidence type="ECO:0000259" key="9">
    <source>
        <dbReference type="PROSITE" id="PS51215"/>
    </source>
</evidence>
<dbReference type="SMART" id="SM00317">
    <property type="entry name" value="SET"/>
    <property type="match status" value="1"/>
</dbReference>
<dbReference type="GO" id="GO:0042054">
    <property type="term" value="F:histone methyltransferase activity"/>
    <property type="evidence" value="ECO:0007669"/>
    <property type="project" value="InterPro"/>
</dbReference>
<evidence type="ECO:0000256" key="3">
    <source>
        <dbReference type="ARBA" id="ARBA00022454"/>
    </source>
</evidence>
<keyword evidence="6" id="KW-0949">S-adenosyl-L-methionine</keyword>
<name>A0A485L5Q5_9STRA</name>
<dbReference type="Proteomes" id="UP000332933">
    <property type="component" value="Unassembled WGS sequence"/>
</dbReference>
<evidence type="ECO:0000313" key="10">
    <source>
        <dbReference type="EMBL" id="KAF0693000.1"/>
    </source>
</evidence>
<dbReference type="GO" id="GO:0005634">
    <property type="term" value="C:nucleus"/>
    <property type="evidence" value="ECO:0007669"/>
    <property type="project" value="UniProtKB-SubCell"/>
</dbReference>
<dbReference type="SUPFAM" id="SSF82199">
    <property type="entry name" value="SET domain"/>
    <property type="match status" value="1"/>
</dbReference>
<organism evidence="11 12">
    <name type="scientific">Aphanomyces stellatus</name>
    <dbReference type="NCBI Taxonomy" id="120398"/>
    <lineage>
        <taxon>Eukaryota</taxon>
        <taxon>Sar</taxon>
        <taxon>Stramenopiles</taxon>
        <taxon>Oomycota</taxon>
        <taxon>Saprolegniomycetes</taxon>
        <taxon>Saprolegniales</taxon>
        <taxon>Verrucalvaceae</taxon>
        <taxon>Aphanomyces</taxon>
    </lineage>
</organism>
<dbReference type="EMBL" id="CAADRA010005800">
    <property type="protein sequence ID" value="VFT92764.1"/>
    <property type="molecule type" value="Genomic_DNA"/>
</dbReference>
<evidence type="ECO:0000313" key="12">
    <source>
        <dbReference type="Proteomes" id="UP000332933"/>
    </source>
</evidence>
<feature type="domain" description="SET" evidence="8">
    <location>
        <begin position="28"/>
        <end position="145"/>
    </location>
</feature>
<dbReference type="Pfam" id="PF00856">
    <property type="entry name" value="SET"/>
    <property type="match status" value="1"/>
</dbReference>
<dbReference type="GO" id="GO:0032259">
    <property type="term" value="P:methylation"/>
    <property type="evidence" value="ECO:0007669"/>
    <property type="project" value="UniProtKB-KW"/>
</dbReference>
<keyword evidence="12" id="KW-1185">Reference proteome</keyword>
<evidence type="ECO:0000256" key="5">
    <source>
        <dbReference type="ARBA" id="ARBA00022679"/>
    </source>
</evidence>
<reference evidence="11 12" key="1">
    <citation type="submission" date="2019-03" db="EMBL/GenBank/DDBJ databases">
        <authorList>
            <person name="Gaulin E."/>
            <person name="Dumas B."/>
        </authorList>
    </citation>
    <scope>NUCLEOTIDE SEQUENCE [LARGE SCALE GENOMIC DNA]</scope>
    <source>
        <strain evidence="11">CBS 568.67</strain>
    </source>
</reference>
<dbReference type="Gene3D" id="2.170.270.10">
    <property type="entry name" value="SET domain"/>
    <property type="match status" value="1"/>
</dbReference>
<dbReference type="PROSITE" id="PS50280">
    <property type="entry name" value="SET"/>
    <property type="match status" value="1"/>
</dbReference>
<evidence type="ECO:0000256" key="7">
    <source>
        <dbReference type="ARBA" id="ARBA00023242"/>
    </source>
</evidence>